<dbReference type="PROSITE" id="PS51257">
    <property type="entry name" value="PROKAR_LIPOPROTEIN"/>
    <property type="match status" value="1"/>
</dbReference>
<gene>
    <name evidence="1" type="ordered locus">Ccan_08740</name>
</gene>
<proteinExistence type="predicted"/>
<organism evidence="1 2">
    <name type="scientific">Capnocytophaga canimorsus (strain 5)</name>
    <dbReference type="NCBI Taxonomy" id="860228"/>
    <lineage>
        <taxon>Bacteria</taxon>
        <taxon>Pseudomonadati</taxon>
        <taxon>Bacteroidota</taxon>
        <taxon>Flavobacteriia</taxon>
        <taxon>Flavobacteriales</taxon>
        <taxon>Flavobacteriaceae</taxon>
        <taxon>Capnocytophaga</taxon>
    </lineage>
</organism>
<sequence>MKKHIKILFLTTVLLVGCTPDTEEIRIIRTEEIKKPNIVSPTVDLTKVVVLFEDKEQSYELYRDPNTKMIEEQVFSFAPKFTKRSLEEGEFVKLKLVVKHNNEYQSFLPQEAYIIEKGEAISSEDKGFIVKLKADAFKDATKYQEDKEYVLSFGVQVSDVSPKDLPILGIEEVIYQIKVKITEFKFPEGDNIEEVSDITGAMLTDFQLSSNYAQDHLGKLTDGYSWTNWWVNTNNPNIFLKATFSEPKLVRGVKIKTPRRSWSNKFLGGVDITVLPGNGSVKTFYQGTYTHTNNVTGEIVLKFIQPITIKEIKLHNFKKGGDQYVDINELEFY</sequence>
<accession>F9YUD7</accession>
<evidence type="ECO:0000313" key="1">
    <source>
        <dbReference type="EMBL" id="AEK22992.1"/>
    </source>
</evidence>
<dbReference type="AlphaFoldDB" id="F9YUD7"/>
<dbReference type="KEGG" id="ccm:Ccan_08740"/>
<dbReference type="Gene3D" id="2.60.120.260">
    <property type="entry name" value="Galactose-binding domain-like"/>
    <property type="match status" value="1"/>
</dbReference>
<dbReference type="RefSeq" id="WP_013996982.1">
    <property type="nucleotide sequence ID" value="NC_015846.1"/>
</dbReference>
<dbReference type="OrthoDB" id="1151432at2"/>
<dbReference type="HOGENOM" id="CLU_825611_0_0_10"/>
<name>F9YUD7_CAPCC</name>
<protein>
    <submittedName>
        <fullName evidence="1">Exported protein</fullName>
    </submittedName>
</protein>
<keyword evidence="2" id="KW-1185">Reference proteome</keyword>
<dbReference type="EMBL" id="CP002113">
    <property type="protein sequence ID" value="AEK22992.1"/>
    <property type="molecule type" value="Genomic_DNA"/>
</dbReference>
<reference evidence="1 2" key="1">
    <citation type="journal article" date="2011" name="J. Bacteriol.">
        <title>Complete genome sequence of the dog commensal and human pathogen Capnocytophaga canimorsus strain 5.</title>
        <authorList>
            <person name="Manfredi P."/>
            <person name="Pagni M."/>
            <person name="Cornelis G.R."/>
        </authorList>
    </citation>
    <scope>NUCLEOTIDE SEQUENCE [LARGE SCALE GENOMIC DNA]</scope>
    <source>
        <strain evidence="2">5</strain>
    </source>
</reference>
<evidence type="ECO:0000313" key="2">
    <source>
        <dbReference type="Proteomes" id="UP000008895"/>
    </source>
</evidence>
<dbReference type="SUPFAM" id="SSF49785">
    <property type="entry name" value="Galactose-binding domain-like"/>
    <property type="match status" value="1"/>
</dbReference>
<dbReference type="InterPro" id="IPR008979">
    <property type="entry name" value="Galactose-bd-like_sf"/>
</dbReference>
<dbReference type="STRING" id="860228.Ccan_08740"/>
<dbReference type="eggNOG" id="ENOG503346J">
    <property type="taxonomic scope" value="Bacteria"/>
</dbReference>
<dbReference type="Proteomes" id="UP000008895">
    <property type="component" value="Chromosome"/>
</dbReference>